<evidence type="ECO:0000313" key="3">
    <source>
        <dbReference type="Proteomes" id="UP000838878"/>
    </source>
</evidence>
<dbReference type="Proteomes" id="UP000838878">
    <property type="component" value="Chromosome 11"/>
</dbReference>
<dbReference type="OrthoDB" id="7489993at2759"/>
<reference evidence="2" key="1">
    <citation type="submission" date="2021-12" db="EMBL/GenBank/DDBJ databases">
        <authorList>
            <person name="Martin H S."/>
        </authorList>
    </citation>
    <scope>NUCLEOTIDE SEQUENCE</scope>
</reference>
<protein>
    <submittedName>
        <fullName evidence="2">Uncharacterized protein</fullName>
    </submittedName>
</protein>
<organism evidence="2 3">
    <name type="scientific">Brenthis ino</name>
    <name type="common">lesser marbled fritillary</name>
    <dbReference type="NCBI Taxonomy" id="405034"/>
    <lineage>
        <taxon>Eukaryota</taxon>
        <taxon>Metazoa</taxon>
        <taxon>Ecdysozoa</taxon>
        <taxon>Arthropoda</taxon>
        <taxon>Hexapoda</taxon>
        <taxon>Insecta</taxon>
        <taxon>Pterygota</taxon>
        <taxon>Neoptera</taxon>
        <taxon>Endopterygota</taxon>
        <taxon>Lepidoptera</taxon>
        <taxon>Glossata</taxon>
        <taxon>Ditrysia</taxon>
        <taxon>Papilionoidea</taxon>
        <taxon>Nymphalidae</taxon>
        <taxon>Heliconiinae</taxon>
        <taxon>Argynnini</taxon>
        <taxon>Brenthis</taxon>
    </lineage>
</organism>
<feature type="signal peptide" evidence="1">
    <location>
        <begin position="1"/>
        <end position="21"/>
    </location>
</feature>
<keyword evidence="3" id="KW-1185">Reference proteome</keyword>
<dbReference type="EMBL" id="OV170231">
    <property type="protein sequence ID" value="CAH0717134.1"/>
    <property type="molecule type" value="Genomic_DNA"/>
</dbReference>
<gene>
    <name evidence="2" type="ORF">BINO364_LOCUS3773</name>
</gene>
<keyword evidence="1" id="KW-0732">Signal</keyword>
<proteinExistence type="predicted"/>
<feature type="non-terminal residue" evidence="2">
    <location>
        <position position="132"/>
    </location>
</feature>
<evidence type="ECO:0000313" key="2">
    <source>
        <dbReference type="EMBL" id="CAH0717134.1"/>
    </source>
</evidence>
<name>A0A8J9Y4K9_9NEOP</name>
<feature type="chain" id="PRO_5035462263" evidence="1">
    <location>
        <begin position="22"/>
        <end position="132"/>
    </location>
</feature>
<accession>A0A8J9Y4K9</accession>
<dbReference type="AlphaFoldDB" id="A0A8J9Y4K9"/>
<sequence>MAARFLVFVAIQGILLQSAFSQCINRVLPGCGPGVVDGILPNQYLIREPGLPILPAIPPAYPTVIPGSILPEGLGYAPTIIQDSSVANSLANALQLLVVSSLLSTTLPGGPCDLPCPIEYLGMPAYNYNYIY</sequence>
<evidence type="ECO:0000256" key="1">
    <source>
        <dbReference type="SAM" id="SignalP"/>
    </source>
</evidence>